<sequence length="195" mass="22728">MTRQSKNHLPQNYQRSDFTPADYQLVKGVIKSIGITITYPDYQDLLQEGALILLEARQVCDRAALLSPRRRQNYYFRRVKWRLLDLLRSQRTRKIPAASLEQPNLQTDQPPLETADPSANLFADNLLFTELTQQLWQRCSAQEQLYLAYRLQNKSITKIAQLCQVSRPTVYQWKRSILAKLKQLDEQNSSADNSN</sequence>
<organism evidence="1 2">
    <name type="scientific">Liquorilactobacillus nagelii</name>
    <dbReference type="NCBI Taxonomy" id="82688"/>
    <lineage>
        <taxon>Bacteria</taxon>
        <taxon>Bacillati</taxon>
        <taxon>Bacillota</taxon>
        <taxon>Bacilli</taxon>
        <taxon>Lactobacillales</taxon>
        <taxon>Lactobacillaceae</taxon>
        <taxon>Liquorilactobacillus</taxon>
    </lineage>
</organism>
<gene>
    <name evidence="1" type="ORF">BSQ50_04675</name>
</gene>
<dbReference type="NCBIfam" id="TIGR02937">
    <property type="entry name" value="sigma70-ECF"/>
    <property type="match status" value="1"/>
</dbReference>
<dbReference type="GO" id="GO:0003700">
    <property type="term" value="F:DNA-binding transcription factor activity"/>
    <property type="evidence" value="ECO:0007669"/>
    <property type="project" value="InterPro"/>
</dbReference>
<protein>
    <submittedName>
        <fullName evidence="1">Uncharacterized protein</fullName>
    </submittedName>
</protein>
<dbReference type="RefSeq" id="WP_148126563.1">
    <property type="nucleotide sequence ID" value="NZ_CP018180.1"/>
</dbReference>
<accession>A0A3S6QV10</accession>
<reference evidence="1 2" key="1">
    <citation type="submission" date="2016-11" db="EMBL/GenBank/DDBJ databases">
        <title>Interaction between Lactobacillus species and yeast in water kefir.</title>
        <authorList>
            <person name="Behr J."/>
            <person name="Xu D."/>
            <person name="Vogel R.F."/>
        </authorList>
    </citation>
    <scope>NUCLEOTIDE SEQUENCE [LARGE SCALE GENOMIC DNA]</scope>
    <source>
        <strain evidence="1 2">TMW 1.1827</strain>
    </source>
</reference>
<dbReference type="InterPro" id="IPR013324">
    <property type="entry name" value="RNA_pol_sigma_r3/r4-like"/>
</dbReference>
<proteinExistence type="predicted"/>
<name>A0A3S6QV10_9LACO</name>
<keyword evidence="2" id="KW-1185">Reference proteome</keyword>
<dbReference type="Proteomes" id="UP000324497">
    <property type="component" value="Chromosome"/>
</dbReference>
<evidence type="ECO:0000313" key="2">
    <source>
        <dbReference type="Proteomes" id="UP000324497"/>
    </source>
</evidence>
<dbReference type="GO" id="GO:0006352">
    <property type="term" value="P:DNA-templated transcription initiation"/>
    <property type="evidence" value="ECO:0007669"/>
    <property type="project" value="InterPro"/>
</dbReference>
<dbReference type="KEGG" id="lng:BSQ50_04675"/>
<dbReference type="AlphaFoldDB" id="A0A3S6QV10"/>
<dbReference type="InterPro" id="IPR014284">
    <property type="entry name" value="RNA_pol_sigma-70_dom"/>
</dbReference>
<dbReference type="Pfam" id="PF13384">
    <property type="entry name" value="HTH_23"/>
    <property type="match status" value="1"/>
</dbReference>
<dbReference type="SUPFAM" id="SSF88659">
    <property type="entry name" value="Sigma3 and sigma4 domains of RNA polymerase sigma factors"/>
    <property type="match status" value="1"/>
</dbReference>
<dbReference type="EMBL" id="CP018180">
    <property type="protein sequence ID" value="AUJ31914.1"/>
    <property type="molecule type" value="Genomic_DNA"/>
</dbReference>
<evidence type="ECO:0000313" key="1">
    <source>
        <dbReference type="EMBL" id="AUJ31914.1"/>
    </source>
</evidence>